<dbReference type="InParanoid" id="A0A0D0E657"/>
<sequence length="80" mass="9153">APPDHGIASEQMLGKKSNKFCITVGFMCNTIGIKKWLIFYIGKSKNPCCFGKKSLTDHGFWYHNNKTAWMTAKIFEEYIS</sequence>
<dbReference type="OrthoDB" id="2618249at2759"/>
<dbReference type="Pfam" id="PF03184">
    <property type="entry name" value="DDE_1"/>
    <property type="match status" value="1"/>
</dbReference>
<reference evidence="2 3" key="1">
    <citation type="submission" date="2014-04" db="EMBL/GenBank/DDBJ databases">
        <authorList>
            <consortium name="DOE Joint Genome Institute"/>
            <person name="Kuo A."/>
            <person name="Kohler A."/>
            <person name="Jargeat P."/>
            <person name="Nagy L.G."/>
            <person name="Floudas D."/>
            <person name="Copeland A."/>
            <person name="Barry K.W."/>
            <person name="Cichocki N."/>
            <person name="Veneault-Fourrey C."/>
            <person name="LaButti K."/>
            <person name="Lindquist E.A."/>
            <person name="Lipzen A."/>
            <person name="Lundell T."/>
            <person name="Morin E."/>
            <person name="Murat C."/>
            <person name="Sun H."/>
            <person name="Tunlid A."/>
            <person name="Henrissat B."/>
            <person name="Grigoriev I.V."/>
            <person name="Hibbett D.S."/>
            <person name="Martin F."/>
            <person name="Nordberg H.P."/>
            <person name="Cantor M.N."/>
            <person name="Hua S.X."/>
        </authorList>
    </citation>
    <scope>NUCLEOTIDE SEQUENCE [LARGE SCALE GENOMIC DNA]</scope>
    <source>
        <strain evidence="2 3">Ve08.2h10</strain>
    </source>
</reference>
<feature type="non-terminal residue" evidence="2">
    <location>
        <position position="80"/>
    </location>
</feature>
<protein>
    <recommendedName>
        <fullName evidence="1">DDE-1 domain-containing protein</fullName>
    </recommendedName>
</protein>
<evidence type="ECO:0000313" key="2">
    <source>
        <dbReference type="EMBL" id="KIK93145.1"/>
    </source>
</evidence>
<keyword evidence="3" id="KW-1185">Reference proteome</keyword>
<dbReference type="AlphaFoldDB" id="A0A0D0E657"/>
<evidence type="ECO:0000313" key="3">
    <source>
        <dbReference type="Proteomes" id="UP000054538"/>
    </source>
</evidence>
<feature type="domain" description="DDE-1" evidence="1">
    <location>
        <begin position="22"/>
        <end position="79"/>
    </location>
</feature>
<reference evidence="3" key="2">
    <citation type="submission" date="2015-01" db="EMBL/GenBank/DDBJ databases">
        <title>Evolutionary Origins and Diversification of the Mycorrhizal Mutualists.</title>
        <authorList>
            <consortium name="DOE Joint Genome Institute"/>
            <consortium name="Mycorrhizal Genomics Consortium"/>
            <person name="Kohler A."/>
            <person name="Kuo A."/>
            <person name="Nagy L.G."/>
            <person name="Floudas D."/>
            <person name="Copeland A."/>
            <person name="Barry K.W."/>
            <person name="Cichocki N."/>
            <person name="Veneault-Fourrey C."/>
            <person name="LaButti K."/>
            <person name="Lindquist E.A."/>
            <person name="Lipzen A."/>
            <person name="Lundell T."/>
            <person name="Morin E."/>
            <person name="Murat C."/>
            <person name="Riley R."/>
            <person name="Ohm R."/>
            <person name="Sun H."/>
            <person name="Tunlid A."/>
            <person name="Henrissat B."/>
            <person name="Grigoriev I.V."/>
            <person name="Hibbett D.S."/>
            <person name="Martin F."/>
        </authorList>
    </citation>
    <scope>NUCLEOTIDE SEQUENCE [LARGE SCALE GENOMIC DNA]</scope>
    <source>
        <strain evidence="3">Ve08.2h10</strain>
    </source>
</reference>
<accession>A0A0D0E657</accession>
<gene>
    <name evidence="2" type="ORF">PAXRUDRAFT_41520</name>
</gene>
<proteinExistence type="predicted"/>
<dbReference type="HOGENOM" id="CLU_018294_9_0_1"/>
<name>A0A0D0E657_9AGAM</name>
<dbReference type="Proteomes" id="UP000054538">
    <property type="component" value="Unassembled WGS sequence"/>
</dbReference>
<evidence type="ECO:0000259" key="1">
    <source>
        <dbReference type="Pfam" id="PF03184"/>
    </source>
</evidence>
<dbReference type="EMBL" id="KN825210">
    <property type="protein sequence ID" value="KIK93145.1"/>
    <property type="molecule type" value="Genomic_DNA"/>
</dbReference>
<dbReference type="GO" id="GO:0003676">
    <property type="term" value="F:nucleic acid binding"/>
    <property type="evidence" value="ECO:0007669"/>
    <property type="project" value="InterPro"/>
</dbReference>
<dbReference type="InterPro" id="IPR004875">
    <property type="entry name" value="DDE_SF_endonuclease_dom"/>
</dbReference>
<feature type="non-terminal residue" evidence="2">
    <location>
        <position position="1"/>
    </location>
</feature>
<organism evidence="2 3">
    <name type="scientific">Paxillus rubicundulus Ve08.2h10</name>
    <dbReference type="NCBI Taxonomy" id="930991"/>
    <lineage>
        <taxon>Eukaryota</taxon>
        <taxon>Fungi</taxon>
        <taxon>Dikarya</taxon>
        <taxon>Basidiomycota</taxon>
        <taxon>Agaricomycotina</taxon>
        <taxon>Agaricomycetes</taxon>
        <taxon>Agaricomycetidae</taxon>
        <taxon>Boletales</taxon>
        <taxon>Paxilineae</taxon>
        <taxon>Paxillaceae</taxon>
        <taxon>Paxillus</taxon>
    </lineage>
</organism>